<keyword evidence="1" id="KW-0812">Transmembrane</keyword>
<dbReference type="Proteomes" id="UP001371305">
    <property type="component" value="Unassembled WGS sequence"/>
</dbReference>
<reference evidence="2 3" key="1">
    <citation type="submission" date="2024-04" db="EMBL/GenBank/DDBJ databases">
        <title>Luteolibacter sp. isolated from soil.</title>
        <authorList>
            <person name="An J."/>
        </authorList>
    </citation>
    <scope>NUCLEOTIDE SEQUENCE [LARGE SCALE GENOMIC DNA]</scope>
    <source>
        <strain evidence="2 3">Y139</strain>
    </source>
</reference>
<dbReference type="EMBL" id="JBBUKT010000001">
    <property type="protein sequence ID" value="MEK7949130.1"/>
    <property type="molecule type" value="Genomic_DNA"/>
</dbReference>
<evidence type="ECO:0000313" key="3">
    <source>
        <dbReference type="Proteomes" id="UP001371305"/>
    </source>
</evidence>
<keyword evidence="3" id="KW-1185">Reference proteome</keyword>
<organism evidence="2 3">
    <name type="scientific">Luteolibacter soli</name>
    <dbReference type="NCBI Taxonomy" id="3135280"/>
    <lineage>
        <taxon>Bacteria</taxon>
        <taxon>Pseudomonadati</taxon>
        <taxon>Verrucomicrobiota</taxon>
        <taxon>Verrucomicrobiia</taxon>
        <taxon>Verrucomicrobiales</taxon>
        <taxon>Verrucomicrobiaceae</taxon>
        <taxon>Luteolibacter</taxon>
    </lineage>
</organism>
<gene>
    <name evidence="2" type="ORF">WKV53_01410</name>
</gene>
<feature type="transmembrane region" description="Helical" evidence="1">
    <location>
        <begin position="16"/>
        <end position="35"/>
    </location>
</feature>
<name>A0ABU9AP47_9BACT</name>
<accession>A0ABU9AP47</accession>
<keyword evidence="1" id="KW-1133">Transmembrane helix</keyword>
<evidence type="ECO:0000256" key="1">
    <source>
        <dbReference type="SAM" id="Phobius"/>
    </source>
</evidence>
<protein>
    <submittedName>
        <fullName evidence="2">Uncharacterized protein</fullName>
    </submittedName>
</protein>
<evidence type="ECO:0000313" key="2">
    <source>
        <dbReference type="EMBL" id="MEK7949130.1"/>
    </source>
</evidence>
<keyword evidence="1" id="KW-0472">Membrane</keyword>
<comment type="caution">
    <text evidence="2">The sequence shown here is derived from an EMBL/GenBank/DDBJ whole genome shotgun (WGS) entry which is preliminary data.</text>
</comment>
<sequence length="59" mass="6304">MRHQPTPPSPKDRPDHTLLAMIVSTGLLIAWAYSATRGKVDLDLQSGISPIIPALLGAD</sequence>
<dbReference type="RefSeq" id="WP_341402551.1">
    <property type="nucleotide sequence ID" value="NZ_JBBUKT010000001.1"/>
</dbReference>
<proteinExistence type="predicted"/>